<accession>A0ABV1FRV3</accession>
<dbReference type="InterPro" id="IPR011335">
    <property type="entry name" value="Restrct_endonuc-II-like"/>
</dbReference>
<dbReference type="EMBL" id="JBBNFP010000033">
    <property type="protein sequence ID" value="MEQ2487134.1"/>
    <property type="molecule type" value="Genomic_DNA"/>
</dbReference>
<dbReference type="Proteomes" id="UP001487296">
    <property type="component" value="Unassembled WGS sequence"/>
</dbReference>
<evidence type="ECO:0000256" key="2">
    <source>
        <dbReference type="HAMAP-Rule" id="MF_00048"/>
    </source>
</evidence>
<dbReference type="CDD" id="cd20736">
    <property type="entry name" value="PoNe_Nuclease"/>
    <property type="match status" value="1"/>
</dbReference>
<dbReference type="RefSeq" id="WP_215760172.1">
    <property type="nucleotide sequence ID" value="NZ_JAHKBE010000032.1"/>
</dbReference>
<gene>
    <name evidence="3" type="ORF">AAAT34_08720</name>
</gene>
<proteinExistence type="inferred from homology"/>
<organism evidence="3 4">
    <name type="scientific">Hallella faecis</name>
    <dbReference type="NCBI Taxonomy" id="2841596"/>
    <lineage>
        <taxon>Bacteria</taxon>
        <taxon>Pseudomonadati</taxon>
        <taxon>Bacteroidota</taxon>
        <taxon>Bacteroidia</taxon>
        <taxon>Bacteroidales</taxon>
        <taxon>Prevotellaceae</taxon>
        <taxon>Hallella</taxon>
    </lineage>
</organism>
<dbReference type="InterPro" id="IPR003509">
    <property type="entry name" value="UPF0102_YraN-like"/>
</dbReference>
<keyword evidence="4" id="KW-1185">Reference proteome</keyword>
<sequence>MAEHNDLGKWGEEYAAVYLQKQGYVILDRDWRYGRSKSDIDIICKTPDMRTVVFVEVKTRATEQILAPEDAVNVQKVRHIGRAAHNYVQMYDVVEELRFDILTIIGRKGSDDIQINHIENAFNPLLV</sequence>
<reference evidence="3 4" key="1">
    <citation type="submission" date="2024-04" db="EMBL/GenBank/DDBJ databases">
        <title>Human intestinal bacterial collection.</title>
        <authorList>
            <person name="Pauvert C."/>
            <person name="Hitch T.C.A."/>
            <person name="Clavel T."/>
        </authorList>
    </citation>
    <scope>NUCLEOTIDE SEQUENCE [LARGE SCALE GENOMIC DNA]</scope>
    <source>
        <strain evidence="3 4">CLA-AA-H145</strain>
    </source>
</reference>
<comment type="similarity">
    <text evidence="1 2">Belongs to the UPF0102 family.</text>
</comment>
<comment type="caution">
    <text evidence="3">The sequence shown here is derived from an EMBL/GenBank/DDBJ whole genome shotgun (WGS) entry which is preliminary data.</text>
</comment>
<dbReference type="HAMAP" id="MF_00048">
    <property type="entry name" value="UPF0102"/>
    <property type="match status" value="1"/>
</dbReference>
<dbReference type="PANTHER" id="PTHR34039">
    <property type="entry name" value="UPF0102 PROTEIN YRAN"/>
    <property type="match status" value="1"/>
</dbReference>
<evidence type="ECO:0000313" key="4">
    <source>
        <dbReference type="Proteomes" id="UP001487296"/>
    </source>
</evidence>
<evidence type="ECO:0000313" key="3">
    <source>
        <dbReference type="EMBL" id="MEQ2487134.1"/>
    </source>
</evidence>
<dbReference type="Pfam" id="PF02021">
    <property type="entry name" value="UPF0102"/>
    <property type="match status" value="1"/>
</dbReference>
<dbReference type="InterPro" id="IPR011856">
    <property type="entry name" value="tRNA_endonuc-like_dom_sf"/>
</dbReference>
<dbReference type="PANTHER" id="PTHR34039:SF1">
    <property type="entry name" value="UPF0102 PROTEIN YRAN"/>
    <property type="match status" value="1"/>
</dbReference>
<protein>
    <recommendedName>
        <fullName evidence="2">UPF0102 protein AAAT34_08720</fullName>
    </recommendedName>
</protein>
<dbReference type="SUPFAM" id="SSF52980">
    <property type="entry name" value="Restriction endonuclease-like"/>
    <property type="match status" value="1"/>
</dbReference>
<dbReference type="Gene3D" id="3.40.1350.10">
    <property type="match status" value="1"/>
</dbReference>
<evidence type="ECO:0000256" key="1">
    <source>
        <dbReference type="ARBA" id="ARBA00006738"/>
    </source>
</evidence>
<name>A0ABV1FRV3_9BACT</name>